<dbReference type="OrthoDB" id="9784378at2"/>
<comment type="caution">
    <text evidence="6">The sequence shown here is derived from an EMBL/GenBank/DDBJ whole genome shotgun (WGS) entry which is preliminary data.</text>
</comment>
<dbReference type="Proteomes" id="UP000288983">
    <property type="component" value="Unassembled WGS sequence"/>
</dbReference>
<dbReference type="EMBL" id="QJRG01000033">
    <property type="protein sequence ID" value="RWU26438.1"/>
    <property type="molecule type" value="Genomic_DNA"/>
</dbReference>
<dbReference type="PANTHER" id="PTHR42988:SF2">
    <property type="entry name" value="CYCLIC NUCLEOTIDE PHOSPHODIESTERASE CBUA0032-RELATED"/>
    <property type="match status" value="1"/>
</dbReference>
<dbReference type="CDD" id="cd07402">
    <property type="entry name" value="MPP_GpdQ"/>
    <property type="match status" value="1"/>
</dbReference>
<dbReference type="STRING" id="237609.PSAKL28_48160"/>
<dbReference type="Gene3D" id="3.60.21.10">
    <property type="match status" value="1"/>
</dbReference>
<accession>A0A443ZYB6</accession>
<dbReference type="InterPro" id="IPR004843">
    <property type="entry name" value="Calcineurin-like_PHP"/>
</dbReference>
<dbReference type="RefSeq" id="WP_128321571.1">
    <property type="nucleotide sequence ID" value="NZ_QJRG01000033.1"/>
</dbReference>
<organism evidence="6 7">
    <name type="scientific">Pseudomonas alkylphenolica</name>
    <dbReference type="NCBI Taxonomy" id="237609"/>
    <lineage>
        <taxon>Bacteria</taxon>
        <taxon>Pseudomonadati</taxon>
        <taxon>Pseudomonadota</taxon>
        <taxon>Gammaproteobacteria</taxon>
        <taxon>Pseudomonadales</taxon>
        <taxon>Pseudomonadaceae</taxon>
        <taxon>Pseudomonas</taxon>
    </lineage>
</organism>
<evidence type="ECO:0000256" key="2">
    <source>
        <dbReference type="ARBA" id="ARBA00022801"/>
    </source>
</evidence>
<dbReference type="GO" id="GO:0004112">
    <property type="term" value="F:cyclic-nucleotide phosphodiesterase activity"/>
    <property type="evidence" value="ECO:0007669"/>
    <property type="project" value="InterPro"/>
</dbReference>
<dbReference type="InterPro" id="IPR029052">
    <property type="entry name" value="Metallo-depent_PP-like"/>
</dbReference>
<dbReference type="Pfam" id="PF00149">
    <property type="entry name" value="Metallophos"/>
    <property type="match status" value="1"/>
</dbReference>
<sequence length="271" mass="30214">MPQQSITPADAPVYLVQLTDSHLFADPQGTLLGMNTRDSLQRVIDKVVEEQPRIDLLLATGDLSQDGAEHSYRCFRDLTARLGAPARWLAGNHDEPLPMEQVAQGSELLDPQVDIGNWRILMLNSAVPGAVPGVLDEGQLELLTRSLDEAPERHHLICFHHQPVAIGCAWMAPIGLRNADELFDRLKGYPQVRALLWGHIHQEWDQVRDGVRLLASPSTCIQFEPHSEDFKVGEQAPGYRWLRLHADGAIETGVSRVTDFEFTVDYAGDGY</sequence>
<evidence type="ECO:0000256" key="4">
    <source>
        <dbReference type="ARBA" id="ARBA00025742"/>
    </source>
</evidence>
<evidence type="ECO:0000313" key="6">
    <source>
        <dbReference type="EMBL" id="RWU26438.1"/>
    </source>
</evidence>
<dbReference type="InterPro" id="IPR026575">
    <property type="entry name" value="GpdQ/CpdA-like"/>
</dbReference>
<reference evidence="6 7" key="1">
    <citation type="submission" date="2018-06" db="EMBL/GenBank/DDBJ databases">
        <title>Bacteria isolated from soil of Wuhan.</title>
        <authorList>
            <person name="Wei X."/>
            <person name="Chunhua H."/>
        </authorList>
    </citation>
    <scope>NUCLEOTIDE SEQUENCE [LARGE SCALE GENOMIC DNA]</scope>
    <source>
        <strain evidence="7">xwS2</strain>
    </source>
</reference>
<dbReference type="InterPro" id="IPR050884">
    <property type="entry name" value="CNP_phosphodiesterase-III"/>
</dbReference>
<keyword evidence="2" id="KW-0378">Hydrolase</keyword>
<dbReference type="GO" id="GO:0046872">
    <property type="term" value="F:metal ion binding"/>
    <property type="evidence" value="ECO:0007669"/>
    <property type="project" value="UniProtKB-KW"/>
</dbReference>
<evidence type="ECO:0000259" key="5">
    <source>
        <dbReference type="Pfam" id="PF00149"/>
    </source>
</evidence>
<evidence type="ECO:0000313" key="7">
    <source>
        <dbReference type="Proteomes" id="UP000288983"/>
    </source>
</evidence>
<dbReference type="NCBIfam" id="NF008359">
    <property type="entry name" value="PRK11148.1"/>
    <property type="match status" value="1"/>
</dbReference>
<dbReference type="SUPFAM" id="SSF56300">
    <property type="entry name" value="Metallo-dependent phosphatases"/>
    <property type="match status" value="1"/>
</dbReference>
<gene>
    <name evidence="6" type="ORF">DM813_01040</name>
</gene>
<comment type="similarity">
    <text evidence="4">Belongs to the cyclic nucleotide phosphodiesterase class-III family.</text>
</comment>
<keyword evidence="1" id="KW-0479">Metal-binding</keyword>
<evidence type="ECO:0000256" key="1">
    <source>
        <dbReference type="ARBA" id="ARBA00022723"/>
    </source>
</evidence>
<feature type="domain" description="Calcineurin-like phosphoesterase" evidence="5">
    <location>
        <begin position="16"/>
        <end position="202"/>
    </location>
</feature>
<keyword evidence="3" id="KW-0408">Iron</keyword>
<name>A0A443ZYB6_9PSED</name>
<protein>
    <submittedName>
        <fullName evidence="6">3',5'-cyclic-AMP phosphodiesterase</fullName>
    </submittedName>
</protein>
<dbReference type="AlphaFoldDB" id="A0A443ZYB6"/>
<dbReference type="PANTHER" id="PTHR42988">
    <property type="entry name" value="PHOSPHOHYDROLASE"/>
    <property type="match status" value="1"/>
</dbReference>
<evidence type="ECO:0000256" key="3">
    <source>
        <dbReference type="ARBA" id="ARBA00023004"/>
    </source>
</evidence>
<proteinExistence type="inferred from homology"/>